<keyword evidence="13" id="KW-0969">Cilium</keyword>
<dbReference type="GO" id="GO:0009425">
    <property type="term" value="C:bacterial-type flagellum basal body"/>
    <property type="evidence" value="ECO:0007669"/>
    <property type="project" value="UniProtKB-SubCell"/>
</dbReference>
<name>G8TVZ7_SULAD</name>
<evidence type="ECO:0000256" key="9">
    <source>
        <dbReference type="ARBA" id="ARBA00023143"/>
    </source>
</evidence>
<dbReference type="PANTHER" id="PTHR30534:SF0">
    <property type="entry name" value="FLAGELLAR MOTOR SWITCH PROTEIN FLIG"/>
    <property type="match status" value="1"/>
</dbReference>
<dbReference type="InterPro" id="IPR023087">
    <property type="entry name" value="Flg_Motor_Flig_C"/>
</dbReference>
<dbReference type="Pfam" id="PF01706">
    <property type="entry name" value="FliG_C"/>
    <property type="match status" value="1"/>
</dbReference>
<dbReference type="SUPFAM" id="SSF48029">
    <property type="entry name" value="FliG"/>
    <property type="match status" value="2"/>
</dbReference>
<dbReference type="KEGG" id="sap:Sulac_2461"/>
<dbReference type="AlphaFoldDB" id="G8TVZ7"/>
<organism evidence="13 14">
    <name type="scientific">Sulfobacillus acidophilus (strain ATCC 700253 / DSM 10332 / NAL)</name>
    <dbReference type="NCBI Taxonomy" id="679936"/>
    <lineage>
        <taxon>Bacteria</taxon>
        <taxon>Bacillati</taxon>
        <taxon>Bacillota</taxon>
        <taxon>Clostridia</taxon>
        <taxon>Eubacteriales</taxon>
        <taxon>Clostridiales Family XVII. Incertae Sedis</taxon>
        <taxon>Sulfobacillus</taxon>
    </lineage>
</organism>
<dbReference type="NCBIfam" id="TIGR00207">
    <property type="entry name" value="fliG"/>
    <property type="match status" value="1"/>
</dbReference>
<evidence type="ECO:0000256" key="6">
    <source>
        <dbReference type="ARBA" id="ARBA00022500"/>
    </source>
</evidence>
<dbReference type="GO" id="GO:0071973">
    <property type="term" value="P:bacterial-type flagellum-dependent cell motility"/>
    <property type="evidence" value="ECO:0007669"/>
    <property type="project" value="InterPro"/>
</dbReference>
<dbReference type="Proteomes" id="UP000005439">
    <property type="component" value="Chromosome"/>
</dbReference>
<dbReference type="InterPro" id="IPR032779">
    <property type="entry name" value="FliG_M"/>
</dbReference>
<dbReference type="InterPro" id="IPR000090">
    <property type="entry name" value="Flg_Motor_Flig"/>
</dbReference>
<evidence type="ECO:0000259" key="12">
    <source>
        <dbReference type="Pfam" id="PF14842"/>
    </source>
</evidence>
<evidence type="ECO:0000256" key="8">
    <source>
        <dbReference type="ARBA" id="ARBA00023136"/>
    </source>
</evidence>
<keyword evidence="14" id="KW-1185">Reference proteome</keyword>
<dbReference type="GO" id="GO:0006935">
    <property type="term" value="P:chemotaxis"/>
    <property type="evidence" value="ECO:0007669"/>
    <property type="project" value="UniProtKB-KW"/>
</dbReference>
<dbReference type="FunFam" id="1.10.220.30:FF:000001">
    <property type="entry name" value="Flagellar motor switch protein FliG"/>
    <property type="match status" value="1"/>
</dbReference>
<dbReference type="PATRIC" id="fig|679936.5.peg.2548"/>
<dbReference type="HOGENOM" id="CLU_047835_1_1_9"/>
<evidence type="ECO:0000313" key="13">
    <source>
        <dbReference type="EMBL" id="AEW05924.1"/>
    </source>
</evidence>
<protein>
    <recommendedName>
        <fullName evidence="4">Flagellar motor switch protein FliG</fullName>
    </recommendedName>
</protein>
<feature type="domain" description="Flagellar motor switch protein FliG C-terminal" evidence="10">
    <location>
        <begin position="216"/>
        <end position="322"/>
    </location>
</feature>
<evidence type="ECO:0000256" key="3">
    <source>
        <dbReference type="ARBA" id="ARBA00010299"/>
    </source>
</evidence>
<keyword evidence="9" id="KW-0975">Bacterial flagellum</keyword>
<accession>G8TVZ7</accession>
<dbReference type="InterPro" id="IPR028263">
    <property type="entry name" value="FliG_N"/>
</dbReference>
<feature type="domain" description="Flagellar motor switch protein FliG N-terminal" evidence="12">
    <location>
        <begin position="3"/>
        <end position="100"/>
    </location>
</feature>
<evidence type="ECO:0000259" key="11">
    <source>
        <dbReference type="Pfam" id="PF14841"/>
    </source>
</evidence>
<sequence>MEKLSKVRKAAILMVTLGLDEAAPLLQYLTSHELEAVIREISQMGPIDPATQRAVWEEFQSILAHHQGVVDGGVDTARQLLDRAFGPDQAEALFRQAVSRFRPRAFERLRRADVSQIAALVKGEHPQIIAIILAHMPAAGAAEILGGLPDPLQADVARRIATLSRLHPDMLEQLEEIVSERLSELMQDDGGQSGIATAASILNHVERTVEQQILSELEAEDPALAEQIKTRLFGFDHLVLLDDRAIQKVLRQVDTKLLALALKGVDAPVRDKIMHNLSQRAAELLTEEISVLGPVRVRDVEKAQRAIVQIVRDLEERGEIVIWRGEADELVW</sequence>
<proteinExistence type="inferred from homology"/>
<comment type="subcellular location">
    <subcellularLocation>
        <location evidence="1">Bacterial flagellum basal body</location>
    </subcellularLocation>
    <subcellularLocation>
        <location evidence="2">Cell membrane</location>
        <topology evidence="2">Peripheral membrane protein</topology>
        <orientation evidence="2">Cytoplasmic side</orientation>
    </subcellularLocation>
</comment>
<keyword evidence="7" id="KW-0283">Flagellar rotation</keyword>
<dbReference type="EMBL" id="CP003179">
    <property type="protein sequence ID" value="AEW05924.1"/>
    <property type="molecule type" value="Genomic_DNA"/>
</dbReference>
<keyword evidence="8" id="KW-0472">Membrane</keyword>
<gene>
    <name evidence="13" type="ordered locus">Sulac_2461</name>
</gene>
<dbReference type="PANTHER" id="PTHR30534">
    <property type="entry name" value="FLAGELLAR MOTOR SWITCH PROTEIN FLIG"/>
    <property type="match status" value="1"/>
</dbReference>
<dbReference type="GO" id="GO:0003774">
    <property type="term" value="F:cytoskeletal motor activity"/>
    <property type="evidence" value="ECO:0007669"/>
    <property type="project" value="InterPro"/>
</dbReference>
<keyword evidence="13" id="KW-0282">Flagellum</keyword>
<evidence type="ECO:0000256" key="1">
    <source>
        <dbReference type="ARBA" id="ARBA00004117"/>
    </source>
</evidence>
<dbReference type="PRINTS" id="PR00954">
    <property type="entry name" value="FLGMOTORFLIG"/>
</dbReference>
<evidence type="ECO:0000256" key="5">
    <source>
        <dbReference type="ARBA" id="ARBA00022475"/>
    </source>
</evidence>
<comment type="similarity">
    <text evidence="3">Belongs to the FliG family.</text>
</comment>
<dbReference type="PIRSF" id="PIRSF003161">
    <property type="entry name" value="FliG"/>
    <property type="match status" value="1"/>
</dbReference>
<dbReference type="GO" id="GO:0005886">
    <property type="term" value="C:plasma membrane"/>
    <property type="evidence" value="ECO:0007669"/>
    <property type="project" value="UniProtKB-SubCell"/>
</dbReference>
<keyword evidence="6" id="KW-0145">Chemotaxis</keyword>
<dbReference type="STRING" id="679936.Sulac_2461"/>
<evidence type="ECO:0000313" key="14">
    <source>
        <dbReference type="Proteomes" id="UP000005439"/>
    </source>
</evidence>
<reference evidence="13 14" key="2">
    <citation type="journal article" date="2012" name="Stand. Genomic Sci.">
        <title>Complete genome sequence of the moderately thermophilic mineral-sulfide-oxidizing firmicute Sulfobacillus acidophilus type strain (NAL(T)).</title>
        <authorList>
            <person name="Anderson I."/>
            <person name="Chertkov O."/>
            <person name="Chen A."/>
            <person name="Saunders E."/>
            <person name="Lapidus A."/>
            <person name="Nolan M."/>
            <person name="Lucas S."/>
            <person name="Hammon N."/>
            <person name="Deshpande S."/>
            <person name="Cheng J.F."/>
            <person name="Han C."/>
            <person name="Tapia R."/>
            <person name="Goodwin L.A."/>
            <person name="Pitluck S."/>
            <person name="Liolios K."/>
            <person name="Pagani I."/>
            <person name="Ivanova N."/>
            <person name="Mikhailova N."/>
            <person name="Pati A."/>
            <person name="Palaniappan K."/>
            <person name="Land M."/>
            <person name="Pan C."/>
            <person name="Rohde M."/>
            <person name="Pukall R."/>
            <person name="Goker M."/>
            <person name="Detter J.C."/>
            <person name="Woyke T."/>
            <person name="Bristow J."/>
            <person name="Eisen J.A."/>
            <person name="Markowitz V."/>
            <person name="Hugenholtz P."/>
            <person name="Kyrpides N.C."/>
            <person name="Klenk H.P."/>
            <person name="Mavromatis K."/>
        </authorList>
    </citation>
    <scope>NUCLEOTIDE SEQUENCE [LARGE SCALE GENOMIC DNA]</scope>
    <source>
        <strain evidence="14">ATCC 700253 / DSM 10332 / NAL</strain>
    </source>
</reference>
<evidence type="ECO:0000256" key="2">
    <source>
        <dbReference type="ARBA" id="ARBA00004413"/>
    </source>
</evidence>
<dbReference type="Gene3D" id="1.10.220.30">
    <property type="match status" value="3"/>
</dbReference>
<feature type="domain" description="Flagellar motor switch protein FliG middle" evidence="11">
    <location>
        <begin position="115"/>
        <end position="187"/>
    </location>
</feature>
<dbReference type="Pfam" id="PF14842">
    <property type="entry name" value="FliG_N"/>
    <property type="match status" value="1"/>
</dbReference>
<evidence type="ECO:0000256" key="4">
    <source>
        <dbReference type="ARBA" id="ARBA00021870"/>
    </source>
</evidence>
<keyword evidence="13" id="KW-0966">Cell projection</keyword>
<keyword evidence="5" id="KW-1003">Cell membrane</keyword>
<dbReference type="InterPro" id="IPR011002">
    <property type="entry name" value="FliG_a-hlx"/>
</dbReference>
<evidence type="ECO:0000259" key="10">
    <source>
        <dbReference type="Pfam" id="PF01706"/>
    </source>
</evidence>
<evidence type="ECO:0000256" key="7">
    <source>
        <dbReference type="ARBA" id="ARBA00022779"/>
    </source>
</evidence>
<reference evidence="14" key="1">
    <citation type="submission" date="2011-12" db="EMBL/GenBank/DDBJ databases">
        <title>The complete genome of chromosome of Sulfobacillus acidophilus DSM 10332.</title>
        <authorList>
            <person name="Lucas S."/>
            <person name="Han J."/>
            <person name="Lapidus A."/>
            <person name="Bruce D."/>
            <person name="Goodwin L."/>
            <person name="Pitluck S."/>
            <person name="Peters L."/>
            <person name="Kyrpides N."/>
            <person name="Mavromatis K."/>
            <person name="Ivanova N."/>
            <person name="Mikhailova N."/>
            <person name="Chertkov O."/>
            <person name="Saunders E."/>
            <person name="Detter J.C."/>
            <person name="Tapia R."/>
            <person name="Han C."/>
            <person name="Land M."/>
            <person name="Hauser L."/>
            <person name="Markowitz V."/>
            <person name="Cheng J.-F."/>
            <person name="Hugenholtz P."/>
            <person name="Woyke T."/>
            <person name="Wu D."/>
            <person name="Pukall R."/>
            <person name="Gehrich-Schroeter G."/>
            <person name="Schneider S."/>
            <person name="Klenk H.-P."/>
            <person name="Eisen J.A."/>
        </authorList>
    </citation>
    <scope>NUCLEOTIDE SEQUENCE [LARGE SCALE GENOMIC DNA]</scope>
    <source>
        <strain evidence="14">ATCC 700253 / DSM 10332 / NAL</strain>
    </source>
</reference>
<dbReference type="Pfam" id="PF14841">
    <property type="entry name" value="FliG_M"/>
    <property type="match status" value="1"/>
</dbReference>